<dbReference type="OrthoDB" id="1425703at2"/>
<keyword evidence="2" id="KW-1185">Reference proteome</keyword>
<proteinExistence type="predicted"/>
<dbReference type="RefSeq" id="WP_090590045.1">
    <property type="nucleotide sequence ID" value="NZ_LT629688.1"/>
</dbReference>
<evidence type="ECO:0000313" key="1">
    <source>
        <dbReference type="EMBL" id="SDD17386.1"/>
    </source>
</evidence>
<dbReference type="AlphaFoldDB" id="A0A1G6SMM6"/>
<sequence>MGVGDFARNLVPAARNAPQAAGGAMRVLLELGIDGFAQLPGAKAVAVKQLQKHGSVDAAIDALVLNHVALSSAQGFMSNVGGVLASIVSIPGNLAGLSVLQIRMVGAIAHLRGYDIDDPRVRTGMMMCLLGGDQVVRLIEKGLLPSTPMAVATAPVFDPDLDRRVAERVVREMAARVGGTNGALLLTKRIPLVGGGVGAVVDAATTRQVGVFAGKELRRRRSLT</sequence>
<accession>A0A1G6SMM6</accession>
<organism evidence="1 2">
    <name type="scientific">Auraticoccus monumenti</name>
    <dbReference type="NCBI Taxonomy" id="675864"/>
    <lineage>
        <taxon>Bacteria</taxon>
        <taxon>Bacillati</taxon>
        <taxon>Actinomycetota</taxon>
        <taxon>Actinomycetes</taxon>
        <taxon>Propionibacteriales</taxon>
        <taxon>Propionibacteriaceae</taxon>
        <taxon>Auraticoccus</taxon>
    </lineage>
</organism>
<protein>
    <submittedName>
        <fullName evidence="1">EcsC protein family protein</fullName>
    </submittedName>
</protein>
<name>A0A1G6SMM6_9ACTN</name>
<dbReference type="Proteomes" id="UP000198546">
    <property type="component" value="Chromosome i"/>
</dbReference>
<dbReference type="STRING" id="675864.SAMN04489747_0355"/>
<gene>
    <name evidence="1" type="ORF">SAMN04489747_0355</name>
</gene>
<reference evidence="1 2" key="1">
    <citation type="submission" date="2016-10" db="EMBL/GenBank/DDBJ databases">
        <authorList>
            <person name="de Groot N.N."/>
        </authorList>
    </citation>
    <scope>NUCLEOTIDE SEQUENCE [LARGE SCALE GENOMIC DNA]</scope>
    <source>
        <strain evidence="1 2">MON 2.2</strain>
    </source>
</reference>
<dbReference type="EMBL" id="LT629688">
    <property type="protein sequence ID" value="SDD17386.1"/>
    <property type="molecule type" value="Genomic_DNA"/>
</dbReference>
<evidence type="ECO:0000313" key="2">
    <source>
        <dbReference type="Proteomes" id="UP000198546"/>
    </source>
</evidence>